<reference evidence="3" key="1">
    <citation type="submission" date="2023-03" db="EMBL/GenBank/DDBJ databases">
        <title>Massive genome expansion in bonnet fungi (Mycena s.s.) driven by repeated elements and novel gene families across ecological guilds.</title>
        <authorList>
            <consortium name="Lawrence Berkeley National Laboratory"/>
            <person name="Harder C.B."/>
            <person name="Miyauchi S."/>
            <person name="Viragh M."/>
            <person name="Kuo A."/>
            <person name="Thoen E."/>
            <person name="Andreopoulos B."/>
            <person name="Lu D."/>
            <person name="Skrede I."/>
            <person name="Drula E."/>
            <person name="Henrissat B."/>
            <person name="Morin E."/>
            <person name="Kohler A."/>
            <person name="Barry K."/>
            <person name="LaButti K."/>
            <person name="Morin E."/>
            <person name="Salamov A."/>
            <person name="Lipzen A."/>
            <person name="Mereny Z."/>
            <person name="Hegedus B."/>
            <person name="Baldrian P."/>
            <person name="Stursova M."/>
            <person name="Weitz H."/>
            <person name="Taylor A."/>
            <person name="Grigoriev I.V."/>
            <person name="Nagy L.G."/>
            <person name="Martin F."/>
            <person name="Kauserud H."/>
        </authorList>
    </citation>
    <scope>NUCLEOTIDE SEQUENCE</scope>
    <source>
        <strain evidence="3">CBHHK200</strain>
    </source>
</reference>
<keyword evidence="4" id="KW-1185">Reference proteome</keyword>
<proteinExistence type="predicted"/>
<evidence type="ECO:0000313" key="4">
    <source>
        <dbReference type="Proteomes" id="UP001218188"/>
    </source>
</evidence>
<dbReference type="Pfam" id="PF00651">
    <property type="entry name" value="BTB"/>
    <property type="match status" value="1"/>
</dbReference>
<dbReference type="Gene3D" id="3.30.710.10">
    <property type="entry name" value="Potassium Channel Kv1.1, Chain A"/>
    <property type="match status" value="1"/>
</dbReference>
<dbReference type="InterPro" id="IPR011333">
    <property type="entry name" value="SKP1/BTB/POZ_sf"/>
</dbReference>
<evidence type="ECO:0000313" key="3">
    <source>
        <dbReference type="EMBL" id="KAJ7030095.1"/>
    </source>
</evidence>
<dbReference type="AlphaFoldDB" id="A0AAD6WZB4"/>
<accession>A0AAD6WZB4</accession>
<organism evidence="3 4">
    <name type="scientific">Mycena alexandri</name>
    <dbReference type="NCBI Taxonomy" id="1745969"/>
    <lineage>
        <taxon>Eukaryota</taxon>
        <taxon>Fungi</taxon>
        <taxon>Dikarya</taxon>
        <taxon>Basidiomycota</taxon>
        <taxon>Agaricomycotina</taxon>
        <taxon>Agaricomycetes</taxon>
        <taxon>Agaricomycetidae</taxon>
        <taxon>Agaricales</taxon>
        <taxon>Marasmiineae</taxon>
        <taxon>Mycenaceae</taxon>
        <taxon>Mycena</taxon>
    </lineage>
</organism>
<evidence type="ECO:0000256" key="1">
    <source>
        <dbReference type="SAM" id="MobiDB-lite"/>
    </source>
</evidence>
<gene>
    <name evidence="3" type="ORF">C8F04DRAFT_1114602</name>
</gene>
<feature type="compositionally biased region" description="Low complexity" evidence="1">
    <location>
        <begin position="11"/>
        <end position="24"/>
    </location>
</feature>
<dbReference type="InterPro" id="IPR000210">
    <property type="entry name" value="BTB/POZ_dom"/>
</dbReference>
<dbReference type="PROSITE" id="PS50097">
    <property type="entry name" value="BTB"/>
    <property type="match status" value="1"/>
</dbReference>
<dbReference type="EMBL" id="JARJCM010000094">
    <property type="protein sequence ID" value="KAJ7030095.1"/>
    <property type="molecule type" value="Genomic_DNA"/>
</dbReference>
<dbReference type="SUPFAM" id="SSF54695">
    <property type="entry name" value="POZ domain"/>
    <property type="match status" value="1"/>
</dbReference>
<feature type="region of interest" description="Disordered" evidence="1">
    <location>
        <begin position="1"/>
        <end position="24"/>
    </location>
</feature>
<name>A0AAD6WZB4_9AGAR</name>
<protein>
    <recommendedName>
        <fullName evidence="2">BTB domain-containing protein</fullName>
    </recommendedName>
</protein>
<evidence type="ECO:0000259" key="2">
    <source>
        <dbReference type="PROSITE" id="PS50097"/>
    </source>
</evidence>
<sequence length="321" mass="35714">MTEPTPESPSRPESPSSPVSSSPPVFIPDYPFSEAGDADSILRSSDGVDFHVYRAILSLVSPIFRSMFSLPQQADAPKVPVIDVAEDSDILDKALRFFYPGAQPIVATLDELRCIIEILVSKYDMECVSETAKDHLAKYLARSPLAVYCIAVTHQWEDMAMLAAKESLKLRLRAHDTVAPPELNQIPAAAYHNLLHYHYRCGVAAKSKTQTLRHIPAPNEYVWFSCTDAACAKHTSSWYLADNQLSPVRLWFVEYLGNLGTILMETPGTNIGDDTSLHLGYKKAAKCANCREKVFDQLYDFVSNHLASKVEEAIDEVDFSL</sequence>
<feature type="domain" description="BTB" evidence="2">
    <location>
        <begin position="38"/>
        <end position="107"/>
    </location>
</feature>
<comment type="caution">
    <text evidence="3">The sequence shown here is derived from an EMBL/GenBank/DDBJ whole genome shotgun (WGS) entry which is preliminary data.</text>
</comment>
<dbReference type="SMART" id="SM00225">
    <property type="entry name" value="BTB"/>
    <property type="match status" value="1"/>
</dbReference>
<dbReference type="Proteomes" id="UP001218188">
    <property type="component" value="Unassembled WGS sequence"/>
</dbReference>